<dbReference type="GO" id="GO:0005524">
    <property type="term" value="F:ATP binding"/>
    <property type="evidence" value="ECO:0007669"/>
    <property type="project" value="InterPro"/>
</dbReference>
<dbReference type="Gene3D" id="1.10.510.10">
    <property type="entry name" value="Transferase(Phosphotransferase) domain 1"/>
    <property type="match status" value="1"/>
</dbReference>
<evidence type="ECO:0000313" key="3">
    <source>
        <dbReference type="Proteomes" id="UP000615446"/>
    </source>
</evidence>
<dbReference type="InterPro" id="IPR051681">
    <property type="entry name" value="Ser/Thr_Kinases-Pseudokinases"/>
</dbReference>
<name>A0A8H3QPB7_9GLOM</name>
<keyword evidence="2" id="KW-0418">Kinase</keyword>
<reference evidence="2" key="1">
    <citation type="submission" date="2019-10" db="EMBL/GenBank/DDBJ databases">
        <title>Conservation and host-specific expression of non-tandemly repeated heterogenous ribosome RNA gene in arbuscular mycorrhizal fungi.</title>
        <authorList>
            <person name="Maeda T."/>
            <person name="Kobayashi Y."/>
            <person name="Nakagawa T."/>
            <person name="Ezawa T."/>
            <person name="Yamaguchi K."/>
            <person name="Bino T."/>
            <person name="Nishimoto Y."/>
            <person name="Shigenobu S."/>
            <person name="Kawaguchi M."/>
        </authorList>
    </citation>
    <scope>NUCLEOTIDE SEQUENCE</scope>
    <source>
        <strain evidence="2">HR1</strain>
    </source>
</reference>
<dbReference type="Pfam" id="PF07714">
    <property type="entry name" value="PK_Tyr_Ser-Thr"/>
    <property type="match status" value="1"/>
</dbReference>
<accession>A0A8H3QPB7</accession>
<comment type="caution">
    <text evidence="2">The sequence shown here is derived from an EMBL/GenBank/DDBJ whole genome shotgun (WGS) entry which is preliminary data.</text>
</comment>
<dbReference type="Proteomes" id="UP000615446">
    <property type="component" value="Unassembled WGS sequence"/>
</dbReference>
<gene>
    <name evidence="2" type="ORF">RCL2_001356600</name>
</gene>
<dbReference type="InterPro" id="IPR011009">
    <property type="entry name" value="Kinase-like_dom_sf"/>
</dbReference>
<dbReference type="GO" id="GO:0004674">
    <property type="term" value="F:protein serine/threonine kinase activity"/>
    <property type="evidence" value="ECO:0007669"/>
    <property type="project" value="TreeGrafter"/>
</dbReference>
<dbReference type="InterPro" id="IPR001245">
    <property type="entry name" value="Ser-Thr/Tyr_kinase_cat_dom"/>
</dbReference>
<dbReference type="OrthoDB" id="544350at2759"/>
<evidence type="ECO:0000259" key="1">
    <source>
        <dbReference type="PROSITE" id="PS50011"/>
    </source>
</evidence>
<organism evidence="2 3">
    <name type="scientific">Rhizophagus clarus</name>
    <dbReference type="NCBI Taxonomy" id="94130"/>
    <lineage>
        <taxon>Eukaryota</taxon>
        <taxon>Fungi</taxon>
        <taxon>Fungi incertae sedis</taxon>
        <taxon>Mucoromycota</taxon>
        <taxon>Glomeromycotina</taxon>
        <taxon>Glomeromycetes</taxon>
        <taxon>Glomerales</taxon>
        <taxon>Glomeraceae</taxon>
        <taxon>Rhizophagus</taxon>
    </lineage>
</organism>
<dbReference type="SUPFAM" id="SSF56112">
    <property type="entry name" value="Protein kinase-like (PK-like)"/>
    <property type="match status" value="1"/>
</dbReference>
<dbReference type="PRINTS" id="PR00109">
    <property type="entry name" value="TYRKINASE"/>
</dbReference>
<protein>
    <submittedName>
        <fullName evidence="2">Kinase-like domain-containing protein</fullName>
    </submittedName>
</protein>
<dbReference type="InterPro" id="IPR000719">
    <property type="entry name" value="Prot_kinase_dom"/>
</dbReference>
<evidence type="ECO:0000313" key="2">
    <source>
        <dbReference type="EMBL" id="GES86512.1"/>
    </source>
</evidence>
<dbReference type="PANTHER" id="PTHR44329">
    <property type="entry name" value="SERINE/THREONINE-PROTEIN KINASE TNNI3K-RELATED"/>
    <property type="match status" value="1"/>
</dbReference>
<dbReference type="EMBL" id="BLAL01000160">
    <property type="protein sequence ID" value="GES86512.1"/>
    <property type="molecule type" value="Genomic_DNA"/>
</dbReference>
<dbReference type="AlphaFoldDB" id="A0A8H3QPB7"/>
<sequence>MLKKSSSLDKFLDEWKYHYSCQKNSFSKFIQIYGITQDPHNSKYIVVMSFAKKGNLRNYLSDIVKFKWQNKLQLLEKIISGLKVIHKSNLAHGDFHDGNILMSDDYSEVFIIDLGLCKPIDDSQDFDNKDDENYGVFPFMAPEILRNNPYIRASDIYSFSMMMWEFTSGIPPNYEVHENLTYEICKEGKRPKIMENTPKCYIDLMEKCWDSDPENRPTIEELEHKISEWSKYIDEYYRLNRDGNFKFESPDMDSKIKNEMLEFIRADNEPLVQEQTAISITQSHSQAYYTDHNITKSSNFSDLMIND</sequence>
<feature type="domain" description="Protein kinase" evidence="1">
    <location>
        <begin position="1"/>
        <end position="227"/>
    </location>
</feature>
<keyword evidence="2" id="KW-0808">Transferase</keyword>
<dbReference type="PROSITE" id="PS50011">
    <property type="entry name" value="PROTEIN_KINASE_DOM"/>
    <property type="match status" value="1"/>
</dbReference>
<proteinExistence type="predicted"/>